<dbReference type="OrthoDB" id="9803119at2"/>
<comment type="function">
    <text evidence="10">CRISPR (clustered regularly interspaced short palindromic repeat), is an adaptive immune system that provides protection against mobile genetic elements (viruses, transposable elements and conjugative plasmids). CRISPR clusters contain spacers, sequences complementary to antecedent mobile elements, and target invading nucleic acids. CRISPR clusters are transcribed and processed into CRISPR RNA (crRNA). Acts as a dsDNA endonuclease. Involved in the integration of spacer DNA into the CRISPR cassette.</text>
</comment>
<protein>
    <recommendedName>
        <fullName evidence="10">CRISPR-associated endonuclease Cas1</fullName>
        <ecNumber evidence="10">3.1.-.-</ecNumber>
    </recommendedName>
</protein>
<keyword evidence="2 10" id="KW-0479">Metal-binding</keyword>
<dbReference type="STRING" id="649638.Trad_0429"/>
<dbReference type="KEGG" id="tra:Trad_0429"/>
<keyword evidence="1 10" id="KW-0540">Nuclease</keyword>
<comment type="cofactor">
    <cofactor evidence="10">
        <name>Mg(2+)</name>
        <dbReference type="ChEBI" id="CHEBI:18420"/>
    </cofactor>
    <cofactor evidence="10">
        <name>Mn(2+)</name>
        <dbReference type="ChEBI" id="CHEBI:29035"/>
    </cofactor>
</comment>
<dbReference type="eggNOG" id="COG1518">
    <property type="taxonomic scope" value="Bacteria"/>
</dbReference>
<evidence type="ECO:0000256" key="8">
    <source>
        <dbReference type="ARBA" id="ARBA00023211"/>
    </source>
</evidence>
<evidence type="ECO:0000256" key="2">
    <source>
        <dbReference type="ARBA" id="ARBA00022723"/>
    </source>
</evidence>
<feature type="binding site" evidence="10">
    <location>
        <position position="219"/>
    </location>
    <ligand>
        <name>Mn(2+)</name>
        <dbReference type="ChEBI" id="CHEBI:29035"/>
    </ligand>
</feature>
<dbReference type="AlphaFoldDB" id="D7CS34"/>
<dbReference type="GO" id="GO:0046872">
    <property type="term" value="F:metal ion binding"/>
    <property type="evidence" value="ECO:0007669"/>
    <property type="project" value="UniProtKB-UniRule"/>
</dbReference>
<dbReference type="PANTHER" id="PTHR34353:SF2">
    <property type="entry name" value="CRISPR-ASSOCIATED ENDONUCLEASE CAS1 1"/>
    <property type="match status" value="1"/>
</dbReference>
<dbReference type="GO" id="GO:0051607">
    <property type="term" value="P:defense response to virus"/>
    <property type="evidence" value="ECO:0007669"/>
    <property type="project" value="UniProtKB-UniRule"/>
</dbReference>
<dbReference type="CDD" id="cd09634">
    <property type="entry name" value="Cas1_I-II-III"/>
    <property type="match status" value="1"/>
</dbReference>
<dbReference type="GO" id="GO:0004519">
    <property type="term" value="F:endonuclease activity"/>
    <property type="evidence" value="ECO:0007669"/>
    <property type="project" value="UniProtKB-UniRule"/>
</dbReference>
<sequence length="330" mass="35401">MAVLHLLEQGATARLRAGRICVELDGHALGEVPARKVRQVALHGNVRLTTPALQFFLGNGVPVLYVSLKGALHGVASSCALAPPARLRAQFAAATSAVGAGIAQLFVLAKLRSSLAVLTAFRRTRPELAAAAAQLHALGGKVAACTELERLRGFEGLCARLYYAALQRPLAAYGFTGRNRRPPRDPVNAALSYGYALLLAQVQLATLSAGLHPEVGLLHAESRRNPAMSLDLMEEFRVPVVDLTVFRAFLSGALHPTQHFRDEAGGIYLSDAGRKVLVPLLEARLDAEAKPPEGGACPYRTLIERQARRLAAALEGRRPYSPFYLSARPT</sequence>
<dbReference type="Gene3D" id="3.100.10.20">
    <property type="entry name" value="CRISPR-associated endonuclease Cas1, N-terminal domain"/>
    <property type="match status" value="1"/>
</dbReference>
<dbReference type="PANTHER" id="PTHR34353">
    <property type="entry name" value="CRISPR-ASSOCIATED ENDONUCLEASE CAS1 1"/>
    <property type="match status" value="1"/>
</dbReference>
<evidence type="ECO:0000256" key="9">
    <source>
        <dbReference type="ARBA" id="ARBA00038592"/>
    </source>
</evidence>
<dbReference type="EC" id="3.1.-.-" evidence="10"/>
<proteinExistence type="inferred from homology"/>
<keyword evidence="3 10" id="KW-0255">Endonuclease</keyword>
<dbReference type="Gene3D" id="1.20.120.920">
    <property type="entry name" value="CRISPR-associated endonuclease Cas1, C-terminal domain"/>
    <property type="match status" value="1"/>
</dbReference>
<dbReference type="GO" id="GO:0043571">
    <property type="term" value="P:maintenance of CRISPR repeat elements"/>
    <property type="evidence" value="ECO:0007669"/>
    <property type="project" value="UniProtKB-UniRule"/>
</dbReference>
<evidence type="ECO:0000256" key="6">
    <source>
        <dbReference type="ARBA" id="ARBA00023118"/>
    </source>
</evidence>
<evidence type="ECO:0000313" key="11">
    <source>
        <dbReference type="EMBL" id="ADI13566.1"/>
    </source>
</evidence>
<dbReference type="NCBIfam" id="TIGR00287">
    <property type="entry name" value="cas1"/>
    <property type="match status" value="1"/>
</dbReference>
<keyword evidence="5 10" id="KW-0460">Magnesium</keyword>
<dbReference type="InterPro" id="IPR042206">
    <property type="entry name" value="CRISPR-assoc_Cas1_C"/>
</dbReference>
<accession>D7CS34</accession>
<dbReference type="InterPro" id="IPR042211">
    <property type="entry name" value="CRISPR-assoc_Cas1_N"/>
</dbReference>
<keyword evidence="12" id="KW-1185">Reference proteome</keyword>
<dbReference type="Proteomes" id="UP000000379">
    <property type="component" value="Chromosome"/>
</dbReference>
<keyword evidence="6 10" id="KW-0051">Antiviral defense</keyword>
<evidence type="ECO:0000256" key="3">
    <source>
        <dbReference type="ARBA" id="ARBA00022759"/>
    </source>
</evidence>
<feature type="binding site" evidence="10">
    <location>
        <position position="234"/>
    </location>
    <ligand>
        <name>Mn(2+)</name>
        <dbReference type="ChEBI" id="CHEBI:29035"/>
    </ligand>
</feature>
<dbReference type="HOGENOM" id="CLU_052779_1_0_0"/>
<reference evidence="12" key="1">
    <citation type="submission" date="2010-05" db="EMBL/GenBank/DDBJ databases">
        <title>The complete genome of Truepera radiovictris DSM 17093.</title>
        <authorList>
            <consortium name="US DOE Joint Genome Institute (JGI-PGF)"/>
            <person name="Lucas S."/>
            <person name="Copeland A."/>
            <person name="Lapidus A."/>
            <person name="Glavina del Rio T."/>
            <person name="Dalin E."/>
            <person name="Tice H."/>
            <person name="Bruce D."/>
            <person name="Goodwin L."/>
            <person name="Pitluck S."/>
            <person name="Kyrpides N."/>
            <person name="Mavromatis K."/>
            <person name="Ovchinnikova G."/>
            <person name="Munk A.C."/>
            <person name="Detter J.C."/>
            <person name="Han C."/>
            <person name="Tapia R."/>
            <person name="Land M."/>
            <person name="Hauser L."/>
            <person name="Markowitz V."/>
            <person name="Cheng J.-F."/>
            <person name="Hugenholtz P."/>
            <person name="Woyke T."/>
            <person name="Wu D."/>
            <person name="Tindall B."/>
            <person name="Pomrenke H.G."/>
            <person name="Brambilla E."/>
            <person name="Klenk H.-P."/>
            <person name="Eisen J.A."/>
        </authorList>
    </citation>
    <scope>NUCLEOTIDE SEQUENCE [LARGE SCALE GENOMIC DNA]</scope>
    <source>
        <strain evidence="12">DSM 17093 / CIP 108686 / LMG 22925 / RQ-24</strain>
    </source>
</reference>
<gene>
    <name evidence="10" type="primary">cas1</name>
    <name evidence="11" type="ordered locus">Trad_0429</name>
</gene>
<dbReference type="Pfam" id="PF01867">
    <property type="entry name" value="Cas_Cas1"/>
    <property type="match status" value="1"/>
</dbReference>
<evidence type="ECO:0000313" key="12">
    <source>
        <dbReference type="Proteomes" id="UP000000379"/>
    </source>
</evidence>
<evidence type="ECO:0000256" key="4">
    <source>
        <dbReference type="ARBA" id="ARBA00022801"/>
    </source>
</evidence>
<evidence type="ECO:0000256" key="10">
    <source>
        <dbReference type="HAMAP-Rule" id="MF_01470"/>
    </source>
</evidence>
<comment type="subunit">
    <text evidence="9 10">Homodimer, forms a heterotetramer with a Cas2 homodimer.</text>
</comment>
<evidence type="ECO:0000256" key="5">
    <source>
        <dbReference type="ARBA" id="ARBA00022842"/>
    </source>
</evidence>
<evidence type="ECO:0000256" key="1">
    <source>
        <dbReference type="ARBA" id="ARBA00022722"/>
    </source>
</evidence>
<comment type="similarity">
    <text evidence="10">Belongs to the CRISPR-associated endonuclease Cas1 family.</text>
</comment>
<organism evidence="11 12">
    <name type="scientific">Truepera radiovictrix (strain DSM 17093 / CIP 108686 / LMG 22925 / RQ-24)</name>
    <dbReference type="NCBI Taxonomy" id="649638"/>
    <lineage>
        <taxon>Bacteria</taxon>
        <taxon>Thermotogati</taxon>
        <taxon>Deinococcota</taxon>
        <taxon>Deinococci</taxon>
        <taxon>Trueperales</taxon>
        <taxon>Trueperaceae</taxon>
        <taxon>Truepera</taxon>
    </lineage>
</organism>
<keyword evidence="7 10" id="KW-0238">DNA-binding</keyword>
<feature type="binding site" evidence="10">
    <location>
        <position position="155"/>
    </location>
    <ligand>
        <name>Mn(2+)</name>
        <dbReference type="ChEBI" id="CHEBI:29035"/>
    </ligand>
</feature>
<dbReference type="EMBL" id="CP002049">
    <property type="protein sequence ID" value="ADI13566.1"/>
    <property type="molecule type" value="Genomic_DNA"/>
</dbReference>
<evidence type="ECO:0000256" key="7">
    <source>
        <dbReference type="ARBA" id="ARBA00023125"/>
    </source>
</evidence>
<reference evidence="11 12" key="2">
    <citation type="journal article" date="2011" name="Stand. Genomic Sci.">
        <title>Complete genome sequence of Truepera radiovictrix type strain (RQ-24).</title>
        <authorList>
            <person name="Ivanova N."/>
            <person name="Rohde C."/>
            <person name="Munk C."/>
            <person name="Nolan M."/>
            <person name="Lucas S."/>
            <person name="Del Rio T.G."/>
            <person name="Tice H."/>
            <person name="Deshpande S."/>
            <person name="Cheng J.F."/>
            <person name="Tapia R."/>
            <person name="Han C."/>
            <person name="Goodwin L."/>
            <person name="Pitluck S."/>
            <person name="Liolios K."/>
            <person name="Mavromatis K."/>
            <person name="Mikhailova N."/>
            <person name="Pati A."/>
            <person name="Chen A."/>
            <person name="Palaniappan K."/>
            <person name="Land M."/>
            <person name="Hauser L."/>
            <person name="Chang Y.J."/>
            <person name="Jeffries C.D."/>
            <person name="Brambilla E."/>
            <person name="Rohde M."/>
            <person name="Goker M."/>
            <person name="Tindall B.J."/>
            <person name="Woyke T."/>
            <person name="Bristow J."/>
            <person name="Eisen J.A."/>
            <person name="Markowitz V."/>
            <person name="Hugenholtz P."/>
            <person name="Kyrpides N.C."/>
            <person name="Klenk H.P."/>
            <person name="Lapidus A."/>
        </authorList>
    </citation>
    <scope>NUCLEOTIDE SEQUENCE [LARGE SCALE GENOMIC DNA]</scope>
    <source>
        <strain evidence="12">DSM 17093 / CIP 108686 / LMG 22925 / RQ-24</strain>
    </source>
</reference>
<dbReference type="HAMAP" id="MF_01470">
    <property type="entry name" value="Cas1"/>
    <property type="match status" value="1"/>
</dbReference>
<dbReference type="InterPro" id="IPR002729">
    <property type="entry name" value="CRISPR-assoc_Cas1"/>
</dbReference>
<name>D7CS34_TRURR</name>
<dbReference type="GO" id="GO:0016787">
    <property type="term" value="F:hydrolase activity"/>
    <property type="evidence" value="ECO:0007669"/>
    <property type="project" value="UniProtKB-KW"/>
</dbReference>
<keyword evidence="8 10" id="KW-0464">Manganese</keyword>
<dbReference type="GO" id="GO:0003677">
    <property type="term" value="F:DNA binding"/>
    <property type="evidence" value="ECO:0007669"/>
    <property type="project" value="UniProtKB-KW"/>
</dbReference>
<dbReference type="InterPro" id="IPR050646">
    <property type="entry name" value="Cas1"/>
</dbReference>
<keyword evidence="4 10" id="KW-0378">Hydrolase</keyword>